<feature type="compositionally biased region" description="Low complexity" evidence="1">
    <location>
        <begin position="241"/>
        <end position="303"/>
    </location>
</feature>
<feature type="region of interest" description="Disordered" evidence="1">
    <location>
        <begin position="241"/>
        <end position="340"/>
    </location>
</feature>
<organism evidence="3 4">
    <name type="scientific">Paractinoplanes rishiriensis</name>
    <dbReference type="NCBI Taxonomy" id="1050105"/>
    <lineage>
        <taxon>Bacteria</taxon>
        <taxon>Bacillati</taxon>
        <taxon>Actinomycetota</taxon>
        <taxon>Actinomycetes</taxon>
        <taxon>Micromonosporales</taxon>
        <taxon>Micromonosporaceae</taxon>
        <taxon>Paractinoplanes</taxon>
    </lineage>
</organism>
<evidence type="ECO:0000313" key="3">
    <source>
        <dbReference type="EMBL" id="GIE93432.1"/>
    </source>
</evidence>
<keyword evidence="2" id="KW-0472">Membrane</keyword>
<dbReference type="EMBL" id="BOMV01000007">
    <property type="protein sequence ID" value="GIE93432.1"/>
    <property type="molecule type" value="Genomic_DNA"/>
</dbReference>
<proteinExistence type="predicted"/>
<feature type="transmembrane region" description="Helical" evidence="2">
    <location>
        <begin position="12"/>
        <end position="31"/>
    </location>
</feature>
<dbReference type="InterPro" id="IPR021235">
    <property type="entry name" value="DUF2637"/>
</dbReference>
<keyword evidence="2" id="KW-0812">Transmembrane</keyword>
<dbReference type="AlphaFoldDB" id="A0A919JU69"/>
<reference evidence="3" key="1">
    <citation type="submission" date="2021-01" db="EMBL/GenBank/DDBJ databases">
        <title>Whole genome shotgun sequence of Actinoplanes rishiriensis NBRC 108556.</title>
        <authorList>
            <person name="Komaki H."/>
            <person name="Tamura T."/>
        </authorList>
    </citation>
    <scope>NUCLEOTIDE SEQUENCE</scope>
    <source>
        <strain evidence="3">NBRC 108556</strain>
    </source>
</reference>
<feature type="transmembrane region" description="Helical" evidence="2">
    <location>
        <begin position="68"/>
        <end position="89"/>
    </location>
</feature>
<sequence>MVLRQLRRVRWAVRATLFLGVAASVVANILHALDNPISQAIAAWPPLALLLTVELISRVPVHRPILAAARLLATATIAGIAAWVSYWHMAGVAARYGETGASPYLLPLSVDGLIVVASICLVELGGRIQSLENPPTPATTPVSAPPAAVVPVAAGLPAHAATAAGPASGGGSPDDWAKPIPGLVPAPSRSAAAPATAIYPGNNGNTPLRRTTAAALAEAAAALPRANQAPANPAFTPALTRRQAGQPRPAAAAGPARSAARPAPGSGRPAPGNGRPAPGNGRPVPGNGRLAPGNGRPAPGNGRSVPAQRSASATAKVTRPANAGAGSGKPARARRSPAETLALADQLKAARPAMTDTEIAAELGITTSRLRTVRREATQPTLAA</sequence>
<evidence type="ECO:0000256" key="2">
    <source>
        <dbReference type="SAM" id="Phobius"/>
    </source>
</evidence>
<accession>A0A919JU69</accession>
<name>A0A919JU69_9ACTN</name>
<protein>
    <recommendedName>
        <fullName evidence="5">DUF2637 domain-containing protein</fullName>
    </recommendedName>
</protein>
<keyword evidence="4" id="KW-1185">Reference proteome</keyword>
<dbReference type="Pfam" id="PF10935">
    <property type="entry name" value="DUF2637"/>
    <property type="match status" value="1"/>
</dbReference>
<dbReference type="Proteomes" id="UP000636960">
    <property type="component" value="Unassembled WGS sequence"/>
</dbReference>
<comment type="caution">
    <text evidence="3">The sequence shown here is derived from an EMBL/GenBank/DDBJ whole genome shotgun (WGS) entry which is preliminary data.</text>
</comment>
<gene>
    <name evidence="3" type="ORF">Ari01nite_08970</name>
</gene>
<feature type="region of interest" description="Disordered" evidence="1">
    <location>
        <begin position="161"/>
        <end position="188"/>
    </location>
</feature>
<evidence type="ECO:0000313" key="4">
    <source>
        <dbReference type="Proteomes" id="UP000636960"/>
    </source>
</evidence>
<evidence type="ECO:0008006" key="5">
    <source>
        <dbReference type="Google" id="ProtNLM"/>
    </source>
</evidence>
<evidence type="ECO:0000256" key="1">
    <source>
        <dbReference type="SAM" id="MobiDB-lite"/>
    </source>
</evidence>
<keyword evidence="2" id="KW-1133">Transmembrane helix</keyword>
<feature type="transmembrane region" description="Helical" evidence="2">
    <location>
        <begin position="37"/>
        <end position="56"/>
    </location>
</feature>